<evidence type="ECO:0000313" key="4">
    <source>
        <dbReference type="Proteomes" id="UP000007030"/>
    </source>
</evidence>
<gene>
    <name evidence="3" type="ordered locus">Marky_0635</name>
</gene>
<name>F2NQ74_MARHT</name>
<dbReference type="CDD" id="cd02440">
    <property type="entry name" value="AdoMet_MTases"/>
    <property type="match status" value="1"/>
</dbReference>
<keyword evidence="4" id="KW-1185">Reference proteome</keyword>
<dbReference type="GO" id="GO:0008168">
    <property type="term" value="F:methyltransferase activity"/>
    <property type="evidence" value="ECO:0007669"/>
    <property type="project" value="UniProtKB-KW"/>
</dbReference>
<keyword evidence="3" id="KW-0489">Methyltransferase</keyword>
<dbReference type="InterPro" id="IPR029063">
    <property type="entry name" value="SAM-dependent_MTases_sf"/>
</dbReference>
<dbReference type="PANTHER" id="PTHR43861">
    <property type="entry name" value="TRANS-ACONITATE 2-METHYLTRANSFERASE-RELATED"/>
    <property type="match status" value="1"/>
</dbReference>
<reference evidence="3 4" key="1">
    <citation type="journal article" date="2012" name="Stand. Genomic Sci.">
        <title>Complete genome sequence of the aerobic, heterotroph Marinithermus hydrothermalis type strain (T1(T)) from a deep-sea hydrothermal vent chimney.</title>
        <authorList>
            <person name="Copeland A."/>
            <person name="Gu W."/>
            <person name="Yasawong M."/>
            <person name="Lapidus A."/>
            <person name="Lucas S."/>
            <person name="Deshpande S."/>
            <person name="Pagani I."/>
            <person name="Tapia R."/>
            <person name="Cheng J.F."/>
            <person name="Goodwin L.A."/>
            <person name="Pitluck S."/>
            <person name="Liolios K."/>
            <person name="Ivanova N."/>
            <person name="Mavromatis K."/>
            <person name="Mikhailova N."/>
            <person name="Pati A."/>
            <person name="Chen A."/>
            <person name="Palaniappan K."/>
            <person name="Land M."/>
            <person name="Pan C."/>
            <person name="Brambilla E.M."/>
            <person name="Rohde M."/>
            <person name="Tindall B.J."/>
            <person name="Sikorski J."/>
            <person name="Goker M."/>
            <person name="Detter J.C."/>
            <person name="Bristow J."/>
            <person name="Eisen J.A."/>
            <person name="Markowitz V."/>
            <person name="Hugenholtz P."/>
            <person name="Kyrpides N.C."/>
            <person name="Klenk H.P."/>
            <person name="Woyke T."/>
        </authorList>
    </citation>
    <scope>NUCLEOTIDE SEQUENCE [LARGE SCALE GENOMIC DNA]</scope>
    <source>
        <strain evidence="4">DSM 14884 / JCM 11576 / T1</strain>
    </source>
</reference>
<dbReference type="Proteomes" id="UP000007030">
    <property type="component" value="Chromosome"/>
</dbReference>
<dbReference type="EMBL" id="CP002630">
    <property type="protein sequence ID" value="AEB11385.1"/>
    <property type="molecule type" value="Genomic_DNA"/>
</dbReference>
<dbReference type="Gene3D" id="3.40.50.150">
    <property type="entry name" value="Vaccinia Virus protein VP39"/>
    <property type="match status" value="1"/>
</dbReference>
<proteinExistence type="predicted"/>
<protein>
    <submittedName>
        <fullName evidence="3">Methyltransferase type 11</fullName>
    </submittedName>
</protein>
<dbReference type="Pfam" id="PF13649">
    <property type="entry name" value="Methyltransf_25"/>
    <property type="match status" value="1"/>
</dbReference>
<feature type="domain" description="Methyltransferase" evidence="2">
    <location>
        <begin position="50"/>
        <end position="140"/>
    </location>
</feature>
<dbReference type="STRING" id="869210.Marky_0635"/>
<dbReference type="HOGENOM" id="CLU_111961_0_0_0"/>
<evidence type="ECO:0000259" key="2">
    <source>
        <dbReference type="Pfam" id="PF13649"/>
    </source>
</evidence>
<evidence type="ECO:0000256" key="1">
    <source>
        <dbReference type="ARBA" id="ARBA00022679"/>
    </source>
</evidence>
<dbReference type="RefSeq" id="WP_013703437.1">
    <property type="nucleotide sequence ID" value="NC_015387.1"/>
</dbReference>
<sequence length="216" mass="25104">MDLHRLRQEFDAWAHQYDATVTEAEWGFERYDEILDRVVELAAVPPGGRVLDLGTGTGNLAGRFLDRGVEVTGVDLSQKMLQRAKAKYPTLETVEGHFEDLSRVRGLYDAIVSSYALHHIPDERKARVLQHLQRFLKPGGRIVIADYAFQNVQHREQVRAELLASGREHWWREIEQEYYADLAYLFELLCDSPCEVQREQWTPFVWILTLIPQPTR</sequence>
<dbReference type="OrthoDB" id="31962at2"/>
<dbReference type="KEGG" id="mhd:Marky_0635"/>
<evidence type="ECO:0000313" key="3">
    <source>
        <dbReference type="EMBL" id="AEB11385.1"/>
    </source>
</evidence>
<dbReference type="SUPFAM" id="SSF53335">
    <property type="entry name" value="S-adenosyl-L-methionine-dependent methyltransferases"/>
    <property type="match status" value="1"/>
</dbReference>
<dbReference type="GO" id="GO:0032259">
    <property type="term" value="P:methylation"/>
    <property type="evidence" value="ECO:0007669"/>
    <property type="project" value="UniProtKB-KW"/>
</dbReference>
<dbReference type="AlphaFoldDB" id="F2NQ74"/>
<dbReference type="eggNOG" id="COG2226">
    <property type="taxonomic scope" value="Bacteria"/>
</dbReference>
<organism evidence="3 4">
    <name type="scientific">Marinithermus hydrothermalis (strain DSM 14884 / JCM 11576 / T1)</name>
    <dbReference type="NCBI Taxonomy" id="869210"/>
    <lineage>
        <taxon>Bacteria</taxon>
        <taxon>Thermotogati</taxon>
        <taxon>Deinococcota</taxon>
        <taxon>Deinococci</taxon>
        <taxon>Thermales</taxon>
        <taxon>Thermaceae</taxon>
        <taxon>Marinithermus</taxon>
    </lineage>
</organism>
<keyword evidence="1" id="KW-0808">Transferase</keyword>
<accession>F2NQ74</accession>
<dbReference type="InterPro" id="IPR041698">
    <property type="entry name" value="Methyltransf_25"/>
</dbReference>